<reference evidence="1 2" key="1">
    <citation type="submission" date="2019-10" db="EMBL/GenBank/DDBJ databases">
        <title>Complete genome sequences for adaption low water activity.</title>
        <authorList>
            <person name="Zhao L."/>
            <person name="Zhong J."/>
        </authorList>
    </citation>
    <scope>NUCLEOTIDE SEQUENCE [LARGE SCALE GENOMIC DNA]</scope>
    <source>
        <strain evidence="1 2">FDU301</strain>
        <plasmid evidence="2">pfdu301f</plasmid>
    </source>
</reference>
<dbReference type="Proteomes" id="UP000501076">
    <property type="component" value="Plasmid pFDU301F"/>
</dbReference>
<organism evidence="1 2">
    <name type="scientific">Priestia megaterium</name>
    <name type="common">Bacillus megaterium</name>
    <dbReference type="NCBI Taxonomy" id="1404"/>
    <lineage>
        <taxon>Bacteria</taxon>
        <taxon>Bacillati</taxon>
        <taxon>Bacillota</taxon>
        <taxon>Bacilli</taxon>
        <taxon>Bacillales</taxon>
        <taxon>Bacillaceae</taxon>
        <taxon>Priestia</taxon>
    </lineage>
</organism>
<dbReference type="RefSeq" id="WP_171776424.1">
    <property type="nucleotide sequence ID" value="NZ_CP045268.1"/>
</dbReference>
<protein>
    <submittedName>
        <fullName evidence="1">Uncharacterized protein</fullName>
    </submittedName>
</protein>
<geneLocation type="plasmid" evidence="2">
    <name>pfdu301f</name>
</geneLocation>
<evidence type="ECO:0000313" key="2">
    <source>
        <dbReference type="Proteomes" id="UP000501076"/>
    </source>
</evidence>
<proteinExistence type="predicted"/>
<accession>A0A6M6DRK5</accession>
<name>A0A6M6DRK5_PRIMG</name>
<evidence type="ECO:0000313" key="1">
    <source>
        <dbReference type="EMBL" id="QJX74708.1"/>
    </source>
</evidence>
<dbReference type="AlphaFoldDB" id="A0A6M6DRK5"/>
<keyword evidence="1" id="KW-0614">Plasmid</keyword>
<dbReference type="EMBL" id="CP045268">
    <property type="protein sequence ID" value="QJX74708.1"/>
    <property type="molecule type" value="Genomic_DNA"/>
</dbReference>
<sequence length="130" mass="14439">METEKGDKYKENEELKLKFENVIAIGVWIKTIGQIIETIGVSNLFLINEDPSSGDEKVVSAVWIETVGQFLQTIGVSQQISAINEEVTFKAQELEIIGVSLKSFAHALEAIGGIEILQEEKQTDIMDFIP</sequence>
<gene>
    <name evidence="1" type="ORF">FDZ14_00385</name>
</gene>